<comment type="subcellular location">
    <subcellularLocation>
        <location evidence="1">Nucleus</location>
    </subcellularLocation>
</comment>
<dbReference type="SMART" id="SM00338">
    <property type="entry name" value="BRLZ"/>
    <property type="match status" value="1"/>
</dbReference>
<dbReference type="GO" id="GO:0045893">
    <property type="term" value="P:positive regulation of DNA-templated transcription"/>
    <property type="evidence" value="ECO:0007669"/>
    <property type="project" value="TreeGrafter"/>
</dbReference>
<dbReference type="InterPro" id="IPR046347">
    <property type="entry name" value="bZIP_sf"/>
</dbReference>
<dbReference type="Gene3D" id="1.20.5.170">
    <property type="match status" value="1"/>
</dbReference>
<keyword evidence="3" id="KW-0238">DNA-binding</keyword>
<evidence type="ECO:0000259" key="7">
    <source>
        <dbReference type="PROSITE" id="PS50217"/>
    </source>
</evidence>
<evidence type="ECO:0000313" key="9">
    <source>
        <dbReference type="Proteomes" id="UP000595140"/>
    </source>
</evidence>
<dbReference type="CDD" id="cd14702">
    <property type="entry name" value="bZIP_plant_GBF1"/>
    <property type="match status" value="1"/>
</dbReference>
<evidence type="ECO:0000256" key="1">
    <source>
        <dbReference type="ARBA" id="ARBA00004123"/>
    </source>
</evidence>
<dbReference type="Pfam" id="PF00170">
    <property type="entry name" value="bZIP_1"/>
    <property type="match status" value="1"/>
</dbReference>
<protein>
    <recommendedName>
        <fullName evidence="7">BZIP domain-containing protein</fullName>
    </recommendedName>
</protein>
<dbReference type="InterPro" id="IPR045314">
    <property type="entry name" value="bZIP_plant_GBF1"/>
</dbReference>
<keyword evidence="5" id="KW-0539">Nucleus</keyword>
<organism evidence="8 9">
    <name type="scientific">Cuscuta campestris</name>
    <dbReference type="NCBI Taxonomy" id="132261"/>
    <lineage>
        <taxon>Eukaryota</taxon>
        <taxon>Viridiplantae</taxon>
        <taxon>Streptophyta</taxon>
        <taxon>Embryophyta</taxon>
        <taxon>Tracheophyta</taxon>
        <taxon>Spermatophyta</taxon>
        <taxon>Magnoliopsida</taxon>
        <taxon>eudicotyledons</taxon>
        <taxon>Gunneridae</taxon>
        <taxon>Pentapetalae</taxon>
        <taxon>asterids</taxon>
        <taxon>lamiids</taxon>
        <taxon>Solanales</taxon>
        <taxon>Convolvulaceae</taxon>
        <taxon>Cuscuteae</taxon>
        <taxon>Cuscuta</taxon>
        <taxon>Cuscuta subgen. Grammica</taxon>
        <taxon>Cuscuta sect. Cleistogrammica</taxon>
    </lineage>
</organism>
<dbReference type="GO" id="GO:0000976">
    <property type="term" value="F:transcription cis-regulatory region binding"/>
    <property type="evidence" value="ECO:0007669"/>
    <property type="project" value="TreeGrafter"/>
</dbReference>
<feature type="region of interest" description="Disordered" evidence="6">
    <location>
        <begin position="1"/>
        <end position="51"/>
    </location>
</feature>
<sequence>MDCSSGNSWGCTEKIRVSGSEGDPMNERKRRRMESNRESAKRSRMRKQKHLDDLTAQVGHLRSENAHILKNIDLVTRHYLGVESENSVLKAQAMELNQRLESLNEMISFGSIFDFDFDFDSSAEVVVHHHQPGLGLGPGTGLVDSFVTNPWMHMNQPILASPDTMFPY</sequence>
<dbReference type="PANTHER" id="PTHR45764">
    <property type="entry name" value="BZIP TRANSCRIPTION FACTOR 44"/>
    <property type="match status" value="1"/>
</dbReference>
<dbReference type="GO" id="GO:0046982">
    <property type="term" value="F:protein heterodimerization activity"/>
    <property type="evidence" value="ECO:0007669"/>
    <property type="project" value="UniProtKB-ARBA"/>
</dbReference>
<feature type="compositionally biased region" description="Polar residues" evidence="6">
    <location>
        <begin position="1"/>
        <end position="10"/>
    </location>
</feature>
<accession>A0A484NDN6</accession>
<dbReference type="GO" id="GO:0003700">
    <property type="term" value="F:DNA-binding transcription factor activity"/>
    <property type="evidence" value="ECO:0007669"/>
    <property type="project" value="InterPro"/>
</dbReference>
<dbReference type="EMBL" id="OOIL02006641">
    <property type="protein sequence ID" value="VFQ99180.1"/>
    <property type="molecule type" value="Genomic_DNA"/>
</dbReference>
<dbReference type="InterPro" id="IPR004827">
    <property type="entry name" value="bZIP"/>
</dbReference>
<keyword evidence="9" id="KW-1185">Reference proteome</keyword>
<evidence type="ECO:0000313" key="8">
    <source>
        <dbReference type="EMBL" id="VFQ99180.1"/>
    </source>
</evidence>
<feature type="domain" description="BZIP" evidence="7">
    <location>
        <begin position="26"/>
        <end position="89"/>
    </location>
</feature>
<dbReference type="Proteomes" id="UP000595140">
    <property type="component" value="Unassembled WGS sequence"/>
</dbReference>
<gene>
    <name evidence="8" type="ORF">CCAM_LOCUS40956</name>
</gene>
<reference evidence="8 9" key="1">
    <citation type="submission" date="2018-04" db="EMBL/GenBank/DDBJ databases">
        <authorList>
            <person name="Vogel A."/>
        </authorList>
    </citation>
    <scope>NUCLEOTIDE SEQUENCE [LARGE SCALE GENOMIC DNA]</scope>
</reference>
<dbReference type="AlphaFoldDB" id="A0A484NDN6"/>
<dbReference type="FunFam" id="1.20.5.170:FF:000020">
    <property type="entry name" value="BZIP transcription factor"/>
    <property type="match status" value="1"/>
</dbReference>
<dbReference type="PROSITE" id="PS00036">
    <property type="entry name" value="BZIP_BASIC"/>
    <property type="match status" value="1"/>
</dbReference>
<dbReference type="SUPFAM" id="SSF57959">
    <property type="entry name" value="Leucine zipper domain"/>
    <property type="match status" value="1"/>
</dbReference>
<dbReference type="OrthoDB" id="551672at2759"/>
<evidence type="ECO:0000256" key="2">
    <source>
        <dbReference type="ARBA" id="ARBA00023015"/>
    </source>
</evidence>
<dbReference type="PANTHER" id="PTHR45764:SF38">
    <property type="entry name" value="BZIP TRANSCRIPTION FACTOR 44"/>
    <property type="match status" value="1"/>
</dbReference>
<name>A0A484NDN6_9ASTE</name>
<keyword evidence="2" id="KW-0805">Transcription regulation</keyword>
<evidence type="ECO:0000256" key="4">
    <source>
        <dbReference type="ARBA" id="ARBA00023163"/>
    </source>
</evidence>
<keyword evidence="4" id="KW-0804">Transcription</keyword>
<dbReference type="PROSITE" id="PS50217">
    <property type="entry name" value="BZIP"/>
    <property type="match status" value="1"/>
</dbReference>
<evidence type="ECO:0000256" key="3">
    <source>
        <dbReference type="ARBA" id="ARBA00023125"/>
    </source>
</evidence>
<evidence type="ECO:0000256" key="6">
    <source>
        <dbReference type="SAM" id="MobiDB-lite"/>
    </source>
</evidence>
<evidence type="ECO:0000256" key="5">
    <source>
        <dbReference type="ARBA" id="ARBA00023242"/>
    </source>
</evidence>
<dbReference type="GO" id="GO:0005634">
    <property type="term" value="C:nucleus"/>
    <property type="evidence" value="ECO:0007669"/>
    <property type="project" value="UniProtKB-SubCell"/>
</dbReference>
<proteinExistence type="predicted"/>